<dbReference type="InterPro" id="IPR008949">
    <property type="entry name" value="Isoprenoid_synthase_dom_sf"/>
</dbReference>
<evidence type="ECO:0008006" key="10">
    <source>
        <dbReference type="Google" id="ProtNLM"/>
    </source>
</evidence>
<sequence length="359" mass="40106">MDVRSYLKDYAARADRFLDKFFDKKIKEVKQIGGSGRGVRIAVDMLERYRRFSRGGKKLRGALIQLGYEIAGGNKTDVLPASISLEIIHSFLLMHDDIMDMDPIRRGAPTIHKQFEQIHRRLGHKSDSYHFGISMGIDMGDLGAYLANEALLGAKIEDSRKIRAAVYLSRLLQRVAFGQALDVLYEQRQNISESDVMEVHLQKTSIYTIGGPIKIGALLGGMRPKNIDAIEKYGEPVGIAFQLRDDELGLFSDEKTLGKPIGNDIREGKNTILRIKAIQNAAGAEKKFLVGAYGNKSINKKDVKKVQGLTIKTGALGYSRELSKKLVEGGKKYIPQITKRSNFQDMLIKAADYVITRES</sequence>
<evidence type="ECO:0000256" key="6">
    <source>
        <dbReference type="ARBA" id="ARBA00023229"/>
    </source>
</evidence>
<evidence type="ECO:0000256" key="1">
    <source>
        <dbReference type="ARBA" id="ARBA00001946"/>
    </source>
</evidence>
<dbReference type="SFLD" id="SFLDS00005">
    <property type="entry name" value="Isoprenoid_Synthase_Type_I"/>
    <property type="match status" value="1"/>
</dbReference>
<evidence type="ECO:0000256" key="2">
    <source>
        <dbReference type="ARBA" id="ARBA00006706"/>
    </source>
</evidence>
<dbReference type="PROSITE" id="PS00723">
    <property type="entry name" value="POLYPRENYL_SYNTHASE_1"/>
    <property type="match status" value="1"/>
</dbReference>
<organism evidence="8 9">
    <name type="scientific">Candidatus Woesebacteria bacterium GWB1_43_5</name>
    <dbReference type="NCBI Taxonomy" id="1802474"/>
    <lineage>
        <taxon>Bacteria</taxon>
        <taxon>Candidatus Woeseibacteriota</taxon>
    </lineage>
</organism>
<dbReference type="InterPro" id="IPR033749">
    <property type="entry name" value="Polyprenyl_synt_CS"/>
</dbReference>
<evidence type="ECO:0000256" key="3">
    <source>
        <dbReference type="ARBA" id="ARBA00022679"/>
    </source>
</evidence>
<evidence type="ECO:0000256" key="5">
    <source>
        <dbReference type="ARBA" id="ARBA00022842"/>
    </source>
</evidence>
<dbReference type="GO" id="GO:0008299">
    <property type="term" value="P:isoprenoid biosynthetic process"/>
    <property type="evidence" value="ECO:0007669"/>
    <property type="project" value="UniProtKB-KW"/>
</dbReference>
<accession>A0A1F7WTB2</accession>
<name>A0A1F7WTB2_9BACT</name>
<evidence type="ECO:0000256" key="4">
    <source>
        <dbReference type="ARBA" id="ARBA00022723"/>
    </source>
</evidence>
<evidence type="ECO:0000313" key="9">
    <source>
        <dbReference type="Proteomes" id="UP000178812"/>
    </source>
</evidence>
<dbReference type="Pfam" id="PF00348">
    <property type="entry name" value="polyprenyl_synt"/>
    <property type="match status" value="1"/>
</dbReference>
<dbReference type="EMBL" id="MGFM01000014">
    <property type="protein sequence ID" value="OGM05897.1"/>
    <property type="molecule type" value="Genomic_DNA"/>
</dbReference>
<dbReference type="CDD" id="cd00685">
    <property type="entry name" value="Trans_IPPS_HT"/>
    <property type="match status" value="1"/>
</dbReference>
<comment type="caution">
    <text evidence="8">The sequence shown here is derived from an EMBL/GenBank/DDBJ whole genome shotgun (WGS) entry which is preliminary data.</text>
</comment>
<evidence type="ECO:0000256" key="7">
    <source>
        <dbReference type="RuleBase" id="RU004466"/>
    </source>
</evidence>
<dbReference type="Proteomes" id="UP000178812">
    <property type="component" value="Unassembled WGS sequence"/>
</dbReference>
<dbReference type="InterPro" id="IPR000092">
    <property type="entry name" value="Polyprenyl_synt"/>
</dbReference>
<dbReference type="SFLD" id="SFLDG01017">
    <property type="entry name" value="Polyprenyl_Transferase_Like"/>
    <property type="match status" value="1"/>
</dbReference>
<dbReference type="SUPFAM" id="SSF48576">
    <property type="entry name" value="Terpenoid synthases"/>
    <property type="match status" value="1"/>
</dbReference>
<gene>
    <name evidence="8" type="ORF">A2125_00025</name>
</gene>
<proteinExistence type="inferred from homology"/>
<dbReference type="AlphaFoldDB" id="A0A1F7WTB2"/>
<comment type="similarity">
    <text evidence="2 7">Belongs to the FPP/GGPP synthase family.</text>
</comment>
<keyword evidence="6" id="KW-0414">Isoprene biosynthesis</keyword>
<dbReference type="PANTHER" id="PTHR43281:SF1">
    <property type="entry name" value="FARNESYL DIPHOSPHATE SYNTHASE"/>
    <property type="match status" value="1"/>
</dbReference>
<comment type="cofactor">
    <cofactor evidence="1">
        <name>Mg(2+)</name>
        <dbReference type="ChEBI" id="CHEBI:18420"/>
    </cofactor>
</comment>
<dbReference type="GO" id="GO:0004659">
    <property type="term" value="F:prenyltransferase activity"/>
    <property type="evidence" value="ECO:0007669"/>
    <property type="project" value="InterPro"/>
</dbReference>
<dbReference type="PANTHER" id="PTHR43281">
    <property type="entry name" value="FARNESYL DIPHOSPHATE SYNTHASE"/>
    <property type="match status" value="1"/>
</dbReference>
<keyword evidence="5" id="KW-0460">Magnesium</keyword>
<keyword evidence="3 7" id="KW-0808">Transferase</keyword>
<protein>
    <recommendedName>
        <fullName evidence="10">Polyprenyl synthetase</fullName>
    </recommendedName>
</protein>
<keyword evidence="4" id="KW-0479">Metal-binding</keyword>
<dbReference type="GO" id="GO:0046872">
    <property type="term" value="F:metal ion binding"/>
    <property type="evidence" value="ECO:0007669"/>
    <property type="project" value="UniProtKB-KW"/>
</dbReference>
<evidence type="ECO:0000313" key="8">
    <source>
        <dbReference type="EMBL" id="OGM05897.1"/>
    </source>
</evidence>
<reference evidence="8 9" key="1">
    <citation type="journal article" date="2016" name="Nat. Commun.">
        <title>Thousands of microbial genomes shed light on interconnected biogeochemical processes in an aquifer system.</title>
        <authorList>
            <person name="Anantharaman K."/>
            <person name="Brown C.T."/>
            <person name="Hug L.A."/>
            <person name="Sharon I."/>
            <person name="Castelle C.J."/>
            <person name="Probst A.J."/>
            <person name="Thomas B.C."/>
            <person name="Singh A."/>
            <person name="Wilkins M.J."/>
            <person name="Karaoz U."/>
            <person name="Brodie E.L."/>
            <person name="Williams K.H."/>
            <person name="Hubbard S.S."/>
            <person name="Banfield J.F."/>
        </authorList>
    </citation>
    <scope>NUCLEOTIDE SEQUENCE [LARGE SCALE GENOMIC DNA]</scope>
</reference>
<dbReference type="Gene3D" id="1.10.600.10">
    <property type="entry name" value="Farnesyl Diphosphate Synthase"/>
    <property type="match status" value="1"/>
</dbReference>